<gene>
    <name evidence="3" type="ORF">O2N63_08900</name>
</gene>
<dbReference type="InterPro" id="IPR036429">
    <property type="entry name" value="SpoA-like_sf"/>
</dbReference>
<keyword evidence="4" id="KW-1185">Reference proteome</keyword>
<reference evidence="3 4" key="1">
    <citation type="submission" date="2023-01" db="EMBL/GenBank/DDBJ databases">
        <authorList>
            <person name="Yoon J.-W."/>
        </authorList>
    </citation>
    <scope>NUCLEOTIDE SEQUENCE [LARGE SCALE GENOMIC DNA]</scope>
    <source>
        <strain evidence="3 4">KMU-50</strain>
    </source>
</reference>
<keyword evidence="3" id="KW-0966">Cell projection</keyword>
<dbReference type="EMBL" id="JAQIIO010000004">
    <property type="protein sequence ID" value="MDA5094206.1"/>
    <property type="molecule type" value="Genomic_DNA"/>
</dbReference>
<protein>
    <submittedName>
        <fullName evidence="3">FliM/FliN family flagellar motor C-terminal domain-containing protein</fullName>
    </submittedName>
</protein>
<feature type="domain" description="Flagellar motor switch protein FliN-like C-terminal" evidence="2">
    <location>
        <begin position="196"/>
        <end position="262"/>
    </location>
</feature>
<keyword evidence="3" id="KW-0969">Cilium</keyword>
<evidence type="ECO:0000256" key="1">
    <source>
        <dbReference type="SAM" id="MobiDB-lite"/>
    </source>
</evidence>
<dbReference type="InterPro" id="IPR001543">
    <property type="entry name" value="FliN-like_C"/>
</dbReference>
<accession>A0ABT4W171</accession>
<feature type="region of interest" description="Disordered" evidence="1">
    <location>
        <begin position="338"/>
        <end position="359"/>
    </location>
</feature>
<organism evidence="3 4">
    <name type="scientific">Aliiroseovarius salicola</name>
    <dbReference type="NCBI Taxonomy" id="3009082"/>
    <lineage>
        <taxon>Bacteria</taxon>
        <taxon>Pseudomonadati</taxon>
        <taxon>Pseudomonadota</taxon>
        <taxon>Alphaproteobacteria</taxon>
        <taxon>Rhodobacterales</taxon>
        <taxon>Paracoccaceae</taxon>
        <taxon>Aliiroseovarius</taxon>
    </lineage>
</organism>
<name>A0ABT4W171_9RHOB</name>
<sequence>MTPELALKLAFARACDDLMKLEVVAKSVSMQRMVLSDVNDRWPENALLALISGPGDRLGLAVLDCQLTAGIVEKQAIGRVLSAPAVERTPTRTDAVICADLISAVLSAFQNETEDADLALVSAWSGYDYAYPLEDARAAQMVLDDIPYRLFDAVLELENNAKQGRLMLLFPFDPPDACRTSKEDGGDGAGMLEDVIQEAGTQLEAVLHRCELTLAEITALKVGALLPIPREAIDLVSVEDILGDRVSFGSLGAKSGHRAVRLKLSLSAQEHSSVHTVAGGLTGAGNERAAHVDELPDLPVPSGQSTLPHSSRVDFSTGTFASDQLQNAHLERETDPTTMINGLPEMQGGTEFESAKGEF</sequence>
<proteinExistence type="predicted"/>
<dbReference type="Pfam" id="PF01052">
    <property type="entry name" value="FliMN_C"/>
    <property type="match status" value="1"/>
</dbReference>
<dbReference type="SUPFAM" id="SSF101801">
    <property type="entry name" value="Surface presentation of antigens (SPOA)"/>
    <property type="match status" value="1"/>
</dbReference>
<evidence type="ECO:0000259" key="2">
    <source>
        <dbReference type="Pfam" id="PF01052"/>
    </source>
</evidence>
<comment type="caution">
    <text evidence="3">The sequence shown here is derived from an EMBL/GenBank/DDBJ whole genome shotgun (WGS) entry which is preliminary data.</text>
</comment>
<keyword evidence="3" id="KW-0282">Flagellum</keyword>
<evidence type="ECO:0000313" key="4">
    <source>
        <dbReference type="Proteomes" id="UP001528040"/>
    </source>
</evidence>
<dbReference type="Proteomes" id="UP001528040">
    <property type="component" value="Unassembled WGS sequence"/>
</dbReference>
<dbReference type="RefSeq" id="WP_271053916.1">
    <property type="nucleotide sequence ID" value="NZ_JAQIIO010000004.1"/>
</dbReference>
<evidence type="ECO:0000313" key="3">
    <source>
        <dbReference type="EMBL" id="MDA5094206.1"/>
    </source>
</evidence>